<dbReference type="Gene3D" id="1.10.1060.10">
    <property type="entry name" value="Alpha-helical ferredoxin"/>
    <property type="match status" value="1"/>
</dbReference>
<organism evidence="11 12">
    <name type="scientific">Thermanaerovibrio acidaminovorans (strain ATCC 49978 / DSM 6589 / Su883)</name>
    <name type="common">Selenomonas acidaminovorans</name>
    <dbReference type="NCBI Taxonomy" id="525903"/>
    <lineage>
        <taxon>Bacteria</taxon>
        <taxon>Thermotogati</taxon>
        <taxon>Synergistota</taxon>
        <taxon>Synergistia</taxon>
        <taxon>Synergistales</taxon>
        <taxon>Synergistaceae</taxon>
        <taxon>Thermanaerovibrio</taxon>
    </lineage>
</organism>
<feature type="domain" description="RnfC Barrel sandwich hybrid" evidence="10">
    <location>
        <begin position="377"/>
        <end position="433"/>
    </location>
</feature>
<dbReference type="EMBL" id="CP001818">
    <property type="protein sequence ID" value="ACZ18324.1"/>
    <property type="molecule type" value="Genomic_DNA"/>
</dbReference>
<evidence type="ECO:0000256" key="5">
    <source>
        <dbReference type="ARBA" id="ARBA00022982"/>
    </source>
</evidence>
<evidence type="ECO:0000256" key="6">
    <source>
        <dbReference type="ARBA" id="ARBA00023004"/>
    </source>
</evidence>
<dbReference type="PANTHER" id="PTHR43034">
    <property type="entry name" value="ION-TRANSLOCATING OXIDOREDUCTASE COMPLEX SUBUNIT C"/>
    <property type="match status" value="1"/>
</dbReference>
<dbReference type="PANTHER" id="PTHR43034:SF2">
    <property type="entry name" value="ION-TRANSLOCATING OXIDOREDUCTASE COMPLEX SUBUNIT C"/>
    <property type="match status" value="1"/>
</dbReference>
<evidence type="ECO:0000313" key="12">
    <source>
        <dbReference type="Proteomes" id="UP000002030"/>
    </source>
</evidence>
<dbReference type="Pfam" id="PF01512">
    <property type="entry name" value="Complex1_51K"/>
    <property type="match status" value="1"/>
</dbReference>
<dbReference type="Pfam" id="PF10531">
    <property type="entry name" value="SLBB"/>
    <property type="match status" value="1"/>
</dbReference>
<dbReference type="HOGENOM" id="CLU_010808_0_0_0"/>
<feature type="domain" description="NADH-ubiquinone oxidoreductase 51kDa subunit FMN-binding" evidence="8">
    <location>
        <begin position="8"/>
        <end position="148"/>
    </location>
</feature>
<keyword evidence="5" id="KW-0249">Electron transport</keyword>
<dbReference type="InterPro" id="IPR011538">
    <property type="entry name" value="Nuo51_FMN-bd"/>
</dbReference>
<dbReference type="PATRIC" id="fig|525903.6.peg.87"/>
<dbReference type="Pfam" id="PF13534">
    <property type="entry name" value="Fer4_17"/>
    <property type="match status" value="1"/>
</dbReference>
<dbReference type="GO" id="GO:0016020">
    <property type="term" value="C:membrane"/>
    <property type="evidence" value="ECO:0007669"/>
    <property type="project" value="InterPro"/>
</dbReference>
<dbReference type="PIRSF" id="PIRSF036408">
    <property type="entry name" value="PduS_prd"/>
    <property type="match status" value="1"/>
</dbReference>
<dbReference type="AlphaFoldDB" id="D1B7S1"/>
<dbReference type="KEGG" id="tai:Taci_0084"/>
<protein>
    <submittedName>
        <fullName evidence="11">Respiratory-chain NADH dehydrogenase domain 51 kDa subunit</fullName>
    </submittedName>
</protein>
<evidence type="ECO:0000259" key="8">
    <source>
        <dbReference type="Pfam" id="PF01512"/>
    </source>
</evidence>
<evidence type="ECO:0000259" key="10">
    <source>
        <dbReference type="Pfam" id="PF13375"/>
    </source>
</evidence>
<dbReference type="RefSeq" id="WP_012868840.1">
    <property type="nucleotide sequence ID" value="NC_013522.1"/>
</dbReference>
<evidence type="ECO:0000256" key="3">
    <source>
        <dbReference type="ARBA" id="ARBA00022723"/>
    </source>
</evidence>
<dbReference type="Pfam" id="PF13375">
    <property type="entry name" value="RnfC_N"/>
    <property type="match status" value="1"/>
</dbReference>
<dbReference type="eggNOG" id="COG4656">
    <property type="taxonomic scope" value="Bacteria"/>
</dbReference>
<dbReference type="GO" id="GO:0009055">
    <property type="term" value="F:electron transfer activity"/>
    <property type="evidence" value="ECO:0007669"/>
    <property type="project" value="InterPro"/>
</dbReference>
<dbReference type="OrthoDB" id="9767754at2"/>
<dbReference type="InterPro" id="IPR009051">
    <property type="entry name" value="Helical_ferredxn"/>
</dbReference>
<keyword evidence="12" id="KW-1185">Reference proteome</keyword>
<dbReference type="SUPFAM" id="SSF142984">
    <property type="entry name" value="Nqo1 middle domain-like"/>
    <property type="match status" value="1"/>
</dbReference>
<dbReference type="Proteomes" id="UP000002030">
    <property type="component" value="Chromosome"/>
</dbReference>
<feature type="domain" description="Soluble ligand binding" evidence="9">
    <location>
        <begin position="162"/>
        <end position="208"/>
    </location>
</feature>
<dbReference type="InterPro" id="IPR026902">
    <property type="entry name" value="RnfC_N"/>
</dbReference>
<dbReference type="SUPFAM" id="SSF46548">
    <property type="entry name" value="alpha-helical ferredoxin"/>
    <property type="match status" value="1"/>
</dbReference>
<name>D1B7S1_THEAS</name>
<keyword evidence="1" id="KW-0813">Transport</keyword>
<gene>
    <name evidence="11" type="ordered locus">Taci_0084</name>
</gene>
<proteinExistence type="predicted"/>
<dbReference type="Gene3D" id="3.40.50.11540">
    <property type="entry name" value="NADH-ubiquinone oxidoreductase 51kDa subunit"/>
    <property type="match status" value="1"/>
</dbReference>
<evidence type="ECO:0000259" key="9">
    <source>
        <dbReference type="Pfam" id="PF10531"/>
    </source>
</evidence>
<dbReference type="InterPro" id="IPR010208">
    <property type="entry name" value="Ion_transpt_RnfC/RsxC"/>
</dbReference>
<dbReference type="InterPro" id="IPR019554">
    <property type="entry name" value="Soluble_ligand-bd"/>
</dbReference>
<keyword evidence="3" id="KW-0479">Metal-binding</keyword>
<evidence type="ECO:0000256" key="2">
    <source>
        <dbReference type="ARBA" id="ARBA00022485"/>
    </source>
</evidence>
<dbReference type="SUPFAM" id="SSF142019">
    <property type="entry name" value="Nqo1 FMN-binding domain-like"/>
    <property type="match status" value="1"/>
</dbReference>
<dbReference type="InterPro" id="IPR017054">
    <property type="entry name" value="PduS"/>
</dbReference>
<dbReference type="InterPro" id="IPR037225">
    <property type="entry name" value="Nuo51_FMN-bd_sf"/>
</dbReference>
<dbReference type="GO" id="GO:0046872">
    <property type="term" value="F:metal ion binding"/>
    <property type="evidence" value="ECO:0007669"/>
    <property type="project" value="UniProtKB-KW"/>
</dbReference>
<dbReference type="STRING" id="525903.Taci_0084"/>
<keyword evidence="7" id="KW-0411">Iron-sulfur</keyword>
<keyword evidence="4" id="KW-0677">Repeat</keyword>
<dbReference type="GO" id="GO:0051539">
    <property type="term" value="F:4 iron, 4 sulfur cluster binding"/>
    <property type="evidence" value="ECO:0007669"/>
    <property type="project" value="UniProtKB-KW"/>
</dbReference>
<evidence type="ECO:0000256" key="1">
    <source>
        <dbReference type="ARBA" id="ARBA00022448"/>
    </source>
</evidence>
<evidence type="ECO:0000256" key="7">
    <source>
        <dbReference type="ARBA" id="ARBA00023014"/>
    </source>
</evidence>
<dbReference type="EnsemblBacteria" id="ACZ18324">
    <property type="protein sequence ID" value="ACZ18324"/>
    <property type="gene ID" value="Taci_0084"/>
</dbReference>
<accession>D1B7S1</accession>
<keyword evidence="6" id="KW-0408">Iron</keyword>
<sequence>MEDLVSAVRDAGVVGAGGAGFPTHVKLGGGCESVLVNGAECEPLLEVDQQLMALYPSRVLEALDAVVRSLGAREGIIGIKDKYREALEALGGEIGGFPSLRLHVLPNVYPAGDEQVLVYEATGRIVPEGGIPLEVGVVVLNVETLLNIWGAMRGIPVTEKYLTVCGEVHRPATVRVPLGVSFGEVVAAVGGSPLKDFVVIDGGPMMGRVVRRMDEPVTKTTKGLIVLPPDHPLVVAKERDMRSMMSLAKTACCHCMLCTDLCPRYLLGHRLRPDKLMRLAAYNDTCEGDAAATEAFLCCECGMCEVACVMGLQPWKLNRELKSRMGRMGIRNPHREAPKEVNPFRSFRGFPTPKLLGRLGLSRYGGVHAPMGEVEVQPRRLVLKLKQHIGAPSVPVVAPGKRVARGELLARLGGNVSANLHAPLGGLVESVGEDLLVLRVSDDLGGVEA</sequence>
<reference evidence="11 12" key="1">
    <citation type="journal article" date="2009" name="Stand. Genomic Sci.">
        <title>Complete genome sequence of Thermanaerovibrio acidaminovorans type strain (Su883).</title>
        <authorList>
            <person name="Chovatia M."/>
            <person name="Sikorski J."/>
            <person name="Schroder M."/>
            <person name="Lapidus A."/>
            <person name="Nolan M."/>
            <person name="Tice H."/>
            <person name="Glavina Del Rio T."/>
            <person name="Copeland A."/>
            <person name="Cheng J.F."/>
            <person name="Lucas S."/>
            <person name="Chen F."/>
            <person name="Bruce D."/>
            <person name="Goodwin L."/>
            <person name="Pitluck S."/>
            <person name="Ivanova N."/>
            <person name="Mavromatis K."/>
            <person name="Ovchinnikova G."/>
            <person name="Pati A."/>
            <person name="Chen A."/>
            <person name="Palaniappan K."/>
            <person name="Land M."/>
            <person name="Hauser L."/>
            <person name="Chang Y.J."/>
            <person name="Jeffries C.D."/>
            <person name="Chain P."/>
            <person name="Saunders E."/>
            <person name="Detter J.C."/>
            <person name="Brettin T."/>
            <person name="Rohde M."/>
            <person name="Goker M."/>
            <person name="Spring S."/>
            <person name="Bristow J."/>
            <person name="Markowitz V."/>
            <person name="Hugenholtz P."/>
            <person name="Kyrpides N.C."/>
            <person name="Klenk H.P."/>
            <person name="Eisen J.A."/>
        </authorList>
    </citation>
    <scope>NUCLEOTIDE SEQUENCE [LARGE SCALE GENOMIC DNA]</scope>
    <source>
        <strain evidence="12">ATCC 49978 / DSM 6589 / Su883</strain>
    </source>
</reference>
<keyword evidence="2" id="KW-0004">4Fe-4S</keyword>
<evidence type="ECO:0000256" key="4">
    <source>
        <dbReference type="ARBA" id="ARBA00022737"/>
    </source>
</evidence>
<evidence type="ECO:0000313" key="11">
    <source>
        <dbReference type="EMBL" id="ACZ18324.1"/>
    </source>
</evidence>